<dbReference type="Proteomes" id="UP001597183">
    <property type="component" value="Unassembled WGS sequence"/>
</dbReference>
<name>A0ABW4ADY1_9ACTN</name>
<feature type="transmembrane region" description="Helical" evidence="1">
    <location>
        <begin position="63"/>
        <end position="83"/>
    </location>
</feature>
<evidence type="ECO:0008006" key="4">
    <source>
        <dbReference type="Google" id="ProtNLM"/>
    </source>
</evidence>
<sequence>MSTAAALIGLVLAVFGARMLVTGTAPGMIARSFRTPRQAGGYHLLFGTAVLVFVLGATQLTELAAMIATLVAVAMVAVAVVYFRPGSRSRDHEE</sequence>
<dbReference type="RefSeq" id="WP_317788740.1">
    <property type="nucleotide sequence ID" value="NZ_AP028461.1"/>
</dbReference>
<keyword evidence="3" id="KW-1185">Reference proteome</keyword>
<feature type="transmembrane region" description="Helical" evidence="1">
    <location>
        <begin position="41"/>
        <end position="57"/>
    </location>
</feature>
<keyword evidence="1" id="KW-1133">Transmembrane helix</keyword>
<reference evidence="3" key="1">
    <citation type="journal article" date="2019" name="Int. J. Syst. Evol. Microbiol.">
        <title>The Global Catalogue of Microorganisms (GCM) 10K type strain sequencing project: providing services to taxonomists for standard genome sequencing and annotation.</title>
        <authorList>
            <consortium name="The Broad Institute Genomics Platform"/>
            <consortium name="The Broad Institute Genome Sequencing Center for Infectious Disease"/>
            <person name="Wu L."/>
            <person name="Ma J."/>
        </authorList>
    </citation>
    <scope>NUCLEOTIDE SEQUENCE [LARGE SCALE GENOMIC DNA]</scope>
    <source>
        <strain evidence="3">CCM 7526</strain>
    </source>
</reference>
<evidence type="ECO:0000313" key="2">
    <source>
        <dbReference type="EMBL" id="MFD1368463.1"/>
    </source>
</evidence>
<comment type="caution">
    <text evidence="2">The sequence shown here is derived from an EMBL/GenBank/DDBJ whole genome shotgun (WGS) entry which is preliminary data.</text>
</comment>
<dbReference type="EMBL" id="JBHTMK010000037">
    <property type="protein sequence ID" value="MFD1368463.1"/>
    <property type="molecule type" value="Genomic_DNA"/>
</dbReference>
<accession>A0ABW4ADY1</accession>
<feature type="transmembrane region" description="Helical" evidence="1">
    <location>
        <begin position="6"/>
        <end position="29"/>
    </location>
</feature>
<evidence type="ECO:0000256" key="1">
    <source>
        <dbReference type="SAM" id="Phobius"/>
    </source>
</evidence>
<keyword evidence="1" id="KW-0812">Transmembrane</keyword>
<evidence type="ECO:0000313" key="3">
    <source>
        <dbReference type="Proteomes" id="UP001597183"/>
    </source>
</evidence>
<gene>
    <name evidence="2" type="ORF">ACFQ5G_24190</name>
</gene>
<keyword evidence="1" id="KW-0472">Membrane</keyword>
<organism evidence="2 3">
    <name type="scientific">Actinoplanes sichuanensis</name>
    <dbReference type="NCBI Taxonomy" id="512349"/>
    <lineage>
        <taxon>Bacteria</taxon>
        <taxon>Bacillati</taxon>
        <taxon>Actinomycetota</taxon>
        <taxon>Actinomycetes</taxon>
        <taxon>Micromonosporales</taxon>
        <taxon>Micromonosporaceae</taxon>
        <taxon>Actinoplanes</taxon>
    </lineage>
</organism>
<proteinExistence type="predicted"/>
<protein>
    <recommendedName>
        <fullName evidence="4">Integral membrane protein</fullName>
    </recommendedName>
</protein>